<dbReference type="PROSITE" id="PS50075">
    <property type="entry name" value="CARRIER"/>
    <property type="match status" value="1"/>
</dbReference>
<dbReference type="SMART" id="SM00825">
    <property type="entry name" value="PKS_KS"/>
    <property type="match status" value="1"/>
</dbReference>
<organism evidence="12 13">
    <name type="scientific">Sclerotinia borealis (strain F-4128)</name>
    <dbReference type="NCBI Taxonomy" id="1432307"/>
    <lineage>
        <taxon>Eukaryota</taxon>
        <taxon>Fungi</taxon>
        <taxon>Dikarya</taxon>
        <taxon>Ascomycota</taxon>
        <taxon>Pezizomycotina</taxon>
        <taxon>Leotiomycetes</taxon>
        <taxon>Helotiales</taxon>
        <taxon>Sclerotiniaceae</taxon>
        <taxon>Sclerotinia</taxon>
    </lineage>
</organism>
<dbReference type="InterPro" id="IPR009081">
    <property type="entry name" value="PP-bd_ACP"/>
</dbReference>
<dbReference type="GO" id="GO:0006633">
    <property type="term" value="P:fatty acid biosynthetic process"/>
    <property type="evidence" value="ECO:0007669"/>
    <property type="project" value="InterPro"/>
</dbReference>
<dbReference type="GO" id="GO:0044550">
    <property type="term" value="P:secondary metabolite biosynthetic process"/>
    <property type="evidence" value="ECO:0007669"/>
    <property type="project" value="UniProtKB-ARBA"/>
</dbReference>
<dbReference type="InterPro" id="IPR020841">
    <property type="entry name" value="PKS_Beta-ketoAc_synthase_dom"/>
</dbReference>
<dbReference type="Pfam" id="PF00109">
    <property type="entry name" value="ketoacyl-synt"/>
    <property type="match status" value="1"/>
</dbReference>
<feature type="active site" description="Proton donor; for dehydratase activity" evidence="8">
    <location>
        <position position="1255"/>
    </location>
</feature>
<dbReference type="Pfam" id="PF16197">
    <property type="entry name" value="KAsynt_C_assoc"/>
    <property type="match status" value="1"/>
</dbReference>
<dbReference type="InterPro" id="IPR013968">
    <property type="entry name" value="PKS_KR"/>
</dbReference>
<evidence type="ECO:0000256" key="6">
    <source>
        <dbReference type="ARBA" id="ARBA00023268"/>
    </source>
</evidence>
<dbReference type="Pfam" id="PF21089">
    <property type="entry name" value="PKS_DH_N"/>
    <property type="match status" value="1"/>
</dbReference>
<dbReference type="SMART" id="SM00823">
    <property type="entry name" value="PKS_PP"/>
    <property type="match status" value="1"/>
</dbReference>
<evidence type="ECO:0000256" key="5">
    <source>
        <dbReference type="ARBA" id="ARBA00023002"/>
    </source>
</evidence>
<dbReference type="InterPro" id="IPR049552">
    <property type="entry name" value="PKS_DH_N"/>
</dbReference>
<evidence type="ECO:0000259" key="11">
    <source>
        <dbReference type="PROSITE" id="PS52019"/>
    </source>
</evidence>
<keyword evidence="7" id="KW-0012">Acyltransferase</keyword>
<keyword evidence="3" id="KW-0808">Transferase</keyword>
<dbReference type="SMART" id="SM00826">
    <property type="entry name" value="PKS_DH"/>
    <property type="match status" value="1"/>
</dbReference>
<dbReference type="SUPFAM" id="SSF53335">
    <property type="entry name" value="S-adenosyl-L-methionine-dependent methyltransferases"/>
    <property type="match status" value="1"/>
</dbReference>
<keyword evidence="6" id="KW-0511">Multifunctional enzyme</keyword>
<sequence length="2633" mass="290070">MSNFQEAFRMPDESFNEFNTIPKPPFLSNDFSFQPESDLIEPLAIVGLSFRFPEDATSSEGFWTMMAQKRNVMTEIPKDRMNIDAFYHPDKERVDTITHRGAHFLKQDLAAFDAPFFSISPAEAASMDPQQRLMLEVSYGALENAGIPLKTINGSKTAVFSASFCDDFRIMSLKDPERLSKHAASGNTFSILANRISWAYNLKGPSMHIDTACSSSLVALHLACQSLRSRESSMAIVGGSNIISSVEQLLLLSNLNLVSPDSKSYSFDSRANGYGRGEGCGVVVVKRLNDAIAHGDTIRAVIRATGTNQDGRTSSLTTPCQDAQKALIRDTYESAGLDFRSTAFFEAHGTGTAVGDPIEASAIGRVLGEDRPSDRPIYVGAVKSNIGHLEGASGIAGLIKTVLALEKGVIPPNANFDKLNPKIDAKKLNLAFPQECIPWPIDGLRRASVNSFGFGGSNAHVILDDAYNFMNMRGISGNHQSASLRLRIDSEISLASPGMLSPYLGQWDDIASILESSPEGSVKWESGSSQIIIQPKITTEVLKLLVWSTSDEKGMERMSNDFAEHFSDIKDRTSKNSSYMSDLAYTLAARRSSLNWKSFSIASSVLTLRNLKDTISKPVRSRKERGLGFVFTGQGAQYAKLGYELMAYTVFRNSLKMFESHLSNIGCKWSLLEELLKDEKSSNIDNPELSQTLCTAIQIAIVDLLQSFGIRPATVIGHSSGEIAAAYASGALSMLSACKVAYFRGKLADRLVHDSCTKGSMLAAGLSETQAMAYIELLRRDSPWLQVVVACINSPKSVTISGDEAGIDKLKQNLDAEGVFNRKLRVPVAYHSTHMNAISEMYSSKLVSLEAKKCPTDEVQATMISSVTGCEVQHDELRKASYWVRNMVSPIRFSDALCKAVSYSKESRNGIQIGQQTKHQIFDLLEIGPHCALQGPIKDTLATVTNGKEVGYNSVLKRQSNGVYTLLNAIGCLSCLGYPVDIMKVNMADEDSQLKVLVDLPSYPFDHSTLHWHESDLGQNYRLRKQKRLDILGTHIVDPYAQGMKWRKITRMSETPWVQDHVVNETTIYPAAGMLAMAIEAAKQIASPQKRVKGYLIKDTSFLAPLRLTPDDHGVESVFYIVPLDDKFDKTSLFAEFKLSTLQSGQWEENCSGKIQVQYETLEQSLTPISRSRASVIKDTVREGVSRCNQIIEPNQMYHRFEDMGLKFGPTFQSLKKVSVGPNFEACADIGAFRWIIAEDSNHHQDHIIHPITLDGMFQTILISLAGGTKEKLPTAVPTRVGSIWISGNGVSYPTTDNIRVYGKVDKTSSRGNTSTAYAVDRDTEDAIVSITGLETTFVDSNSNTNEVIKKQKLCYNIDWKPDIDLLDQATAREYCRQGVLMKDLSQFYEDMSLLLTYFSLEIQEKVNFAGLDSSRPYYQRYIQWMNAYTTSLGLPADQQYDLQSPTGPAELEAIELIMTSVEHANAEGKMFVEVGRNIVNILNGNVDPLEILFQTDLASKYYQEVNIRVGTTLARVVELIAYKRPGLKVLEIGAGTGSTTDHILRSAVIRGADNHTTSAISDYDFTDISPSFFEAARQKFENEEPQFRFLLLDASVDPEDQGCEVGRYDLIVAANVLHATEKLDTTVRNVRKLLKKNGKLVLIEITGNSWAPQFVFGTLPGWWLSTDEYRVSGPCISSGEWNNILRRNGFSGTDLVVDDCDDPRSQVCSVIVSTAIDNSIIPMLPETFIIVEDGQADTAIAKELANKLDSCGFPMKGVFQLSDLSHHDLTSKFCICLAEIGSSLLGLLDEETFYRVRSLLTTCNGMLWVRKYCRTDRDVKLNMIDGLARVLRTEYSDQKFVTLALENITSPVTVARSILRVFGKIISTELSELDLEYRETADQIVINRAIAADYLDTHIQKASEQQHTVSQVIRKSPPLRLDTSTVLQSSVFIEDDEETQIGCKEVDIQIKAIGLDPYHCHTAKKAGSGSFMAGYAGIVTNSGEEADLRIGEEVYGICPGSISTFLRGDSRLFRRLPMGLSFADAAGISLPFSIAYNALIEVAGLRRNQTILIHTAADAIGQAALRIALYMGAIAFATVDTIDKKQLLLEVYNVPERCIFDSRDISFAEHILKMTGSGVDVVLNSLPDSGQIASAECTTPFGHFIQMHQMDLQISKIAADRKISVHMQDMAMMARARPEQIRRTLEAISFLIRGDIVRPAFPFETRPISKITDAFRDLNSEKHIGQTVITISENDVVESLIRKAPDYQFDSNSTYMIAGGFGGLARSLARWMASRGARNLLLLSRSGARKAPALELVRDLQSQGIRVECPQCDVNSFEQLSEVLTTYDKLLPPIKGCFQGSMVLQDSAFEQMSYDQWCTTIQPRVQGSWNLHSLLPKGMDFFILLSSITGVVGTGGQANYAAGNTFMDALAHTRLVAGEKAVSLDLGWIESAGTVAENKDVEKGLDSAGFLIPISQDSLCGLLDYYCNPAREINELNCQTLVGIATPAYAKAKGKDFPPILQRSLWRALTLGETLNNMSSGRASANGKLDYPELLSKAKSLPEAVEIVEAGLLQKLSSALGIPEDSFDAAKPIHVYGVDSLLAVSLRGWFKKEFGSNISVFDIIGNSSLGAVSSMVASKSQWFCGEVDRAPM</sequence>
<evidence type="ECO:0000256" key="8">
    <source>
        <dbReference type="PROSITE-ProRule" id="PRU01363"/>
    </source>
</evidence>
<keyword evidence="4" id="KW-0521">NADP</keyword>
<dbReference type="GO" id="GO:0004315">
    <property type="term" value="F:3-oxoacyl-[acyl-carrier-protein] synthase activity"/>
    <property type="evidence" value="ECO:0007669"/>
    <property type="project" value="InterPro"/>
</dbReference>
<dbReference type="InterPro" id="IPR016036">
    <property type="entry name" value="Malonyl_transacylase_ACP-bd"/>
</dbReference>
<dbReference type="PROSITE" id="PS52019">
    <property type="entry name" value="PKS_MFAS_DH"/>
    <property type="match status" value="1"/>
</dbReference>
<dbReference type="InterPro" id="IPR011032">
    <property type="entry name" value="GroES-like_sf"/>
</dbReference>
<protein>
    <submittedName>
        <fullName evidence="12">Uncharacterized protein</fullName>
    </submittedName>
</protein>
<dbReference type="Pfam" id="PF00550">
    <property type="entry name" value="PP-binding"/>
    <property type="match status" value="1"/>
</dbReference>
<keyword evidence="5" id="KW-0560">Oxidoreductase</keyword>
<evidence type="ECO:0000259" key="9">
    <source>
        <dbReference type="PROSITE" id="PS50075"/>
    </source>
</evidence>
<dbReference type="PANTHER" id="PTHR43775">
    <property type="entry name" value="FATTY ACID SYNTHASE"/>
    <property type="match status" value="1"/>
</dbReference>
<evidence type="ECO:0000256" key="2">
    <source>
        <dbReference type="ARBA" id="ARBA00022553"/>
    </source>
</evidence>
<dbReference type="Proteomes" id="UP000019487">
    <property type="component" value="Unassembled WGS sequence"/>
</dbReference>
<dbReference type="STRING" id="1432307.W9C620"/>
<dbReference type="InterPro" id="IPR020806">
    <property type="entry name" value="PKS_PP-bd"/>
</dbReference>
<dbReference type="InterPro" id="IPR014030">
    <property type="entry name" value="Ketoacyl_synth_N"/>
</dbReference>
<dbReference type="InterPro" id="IPR042104">
    <property type="entry name" value="PKS_dehydratase_sf"/>
</dbReference>
<dbReference type="CDD" id="cd02440">
    <property type="entry name" value="AdoMet_MTases"/>
    <property type="match status" value="1"/>
</dbReference>
<evidence type="ECO:0000256" key="4">
    <source>
        <dbReference type="ARBA" id="ARBA00022857"/>
    </source>
</evidence>
<dbReference type="CDD" id="cd00833">
    <property type="entry name" value="PKS"/>
    <property type="match status" value="1"/>
</dbReference>
<dbReference type="CDD" id="cd05195">
    <property type="entry name" value="enoyl_red"/>
    <property type="match status" value="1"/>
</dbReference>
<dbReference type="InterPro" id="IPR036736">
    <property type="entry name" value="ACP-like_sf"/>
</dbReference>
<dbReference type="SMART" id="SM00822">
    <property type="entry name" value="PKS_KR"/>
    <property type="match status" value="1"/>
</dbReference>
<dbReference type="SUPFAM" id="SSF47336">
    <property type="entry name" value="ACP-like"/>
    <property type="match status" value="1"/>
</dbReference>
<dbReference type="InterPro" id="IPR013217">
    <property type="entry name" value="Methyltransf_12"/>
</dbReference>
<dbReference type="HOGENOM" id="CLU_000022_31_0_1"/>
<gene>
    <name evidence="12" type="ORF">SBOR_8325</name>
</gene>
<dbReference type="Gene3D" id="3.10.129.110">
    <property type="entry name" value="Polyketide synthase dehydratase"/>
    <property type="match status" value="1"/>
</dbReference>
<dbReference type="InterPro" id="IPR014031">
    <property type="entry name" value="Ketoacyl_synth_C"/>
</dbReference>
<dbReference type="GO" id="GO:0016491">
    <property type="term" value="F:oxidoreductase activity"/>
    <property type="evidence" value="ECO:0007669"/>
    <property type="project" value="UniProtKB-KW"/>
</dbReference>
<feature type="active site" description="Proton acceptor; for dehydratase activity" evidence="8">
    <location>
        <position position="1061"/>
    </location>
</feature>
<dbReference type="GO" id="GO:0004312">
    <property type="term" value="F:fatty acid synthase activity"/>
    <property type="evidence" value="ECO:0007669"/>
    <property type="project" value="TreeGrafter"/>
</dbReference>
<dbReference type="InterPro" id="IPR029063">
    <property type="entry name" value="SAM-dependent_MTases_sf"/>
</dbReference>
<dbReference type="SUPFAM" id="SSF50129">
    <property type="entry name" value="GroES-like"/>
    <property type="match status" value="1"/>
</dbReference>
<evidence type="ECO:0000256" key="1">
    <source>
        <dbReference type="ARBA" id="ARBA00022450"/>
    </source>
</evidence>
<dbReference type="Gene3D" id="3.40.47.10">
    <property type="match status" value="1"/>
</dbReference>
<dbReference type="OrthoDB" id="329835at2759"/>
<dbReference type="InterPro" id="IPR057326">
    <property type="entry name" value="KR_dom"/>
</dbReference>
<feature type="domain" description="PKS/mFAS DH" evidence="11">
    <location>
        <begin position="1029"/>
        <end position="1345"/>
    </location>
</feature>
<dbReference type="InterPro" id="IPR018201">
    <property type="entry name" value="Ketoacyl_synth_AS"/>
</dbReference>
<dbReference type="InterPro" id="IPR036291">
    <property type="entry name" value="NAD(P)-bd_dom_sf"/>
</dbReference>
<reference evidence="12 13" key="1">
    <citation type="journal article" date="2014" name="Genome Announc.">
        <title>Draft genome sequence of Sclerotinia borealis, a psychrophilic plant pathogenic fungus.</title>
        <authorList>
            <person name="Mardanov A.V."/>
            <person name="Beletsky A.V."/>
            <person name="Kadnikov V.V."/>
            <person name="Ignatov A.N."/>
            <person name="Ravin N.V."/>
        </authorList>
    </citation>
    <scope>NUCLEOTIDE SEQUENCE [LARGE SCALE GENOMIC DNA]</scope>
    <source>
        <strain evidence="13">F-4157</strain>
    </source>
</reference>
<keyword evidence="1" id="KW-0596">Phosphopantetheine</keyword>
<dbReference type="InterPro" id="IPR016035">
    <property type="entry name" value="Acyl_Trfase/lysoPLipase"/>
</dbReference>
<dbReference type="InterPro" id="IPR020807">
    <property type="entry name" value="PKS_DH"/>
</dbReference>
<dbReference type="SUPFAM" id="SSF52151">
    <property type="entry name" value="FabD/lysophospholipase-like"/>
    <property type="match status" value="1"/>
</dbReference>
<dbReference type="GO" id="GO:0031177">
    <property type="term" value="F:phosphopantetheine binding"/>
    <property type="evidence" value="ECO:0007669"/>
    <property type="project" value="InterPro"/>
</dbReference>
<dbReference type="SUPFAM" id="SSF53901">
    <property type="entry name" value="Thiolase-like"/>
    <property type="match status" value="1"/>
</dbReference>
<dbReference type="InterPro" id="IPR050091">
    <property type="entry name" value="PKS_NRPS_Biosynth_Enz"/>
</dbReference>
<dbReference type="SMART" id="SM00827">
    <property type="entry name" value="PKS_AT"/>
    <property type="match status" value="1"/>
</dbReference>
<dbReference type="Gene3D" id="3.90.180.10">
    <property type="entry name" value="Medium-chain alcohol dehydrogenases, catalytic domain"/>
    <property type="match status" value="1"/>
</dbReference>
<dbReference type="PROSITE" id="PS52004">
    <property type="entry name" value="KS3_2"/>
    <property type="match status" value="1"/>
</dbReference>
<feature type="domain" description="Ketosynthase family 3 (KS3)" evidence="10">
    <location>
        <begin position="40"/>
        <end position="465"/>
    </location>
</feature>
<dbReference type="Gene3D" id="1.10.1200.10">
    <property type="entry name" value="ACP-like"/>
    <property type="match status" value="1"/>
</dbReference>
<dbReference type="PROSITE" id="PS00606">
    <property type="entry name" value="KS3_1"/>
    <property type="match status" value="1"/>
</dbReference>
<evidence type="ECO:0000256" key="3">
    <source>
        <dbReference type="ARBA" id="ARBA00022679"/>
    </source>
</evidence>
<proteinExistence type="predicted"/>
<dbReference type="Pfam" id="PF14765">
    <property type="entry name" value="PS-DH"/>
    <property type="match status" value="1"/>
</dbReference>
<dbReference type="InterPro" id="IPR049900">
    <property type="entry name" value="PKS_mFAS_DH"/>
</dbReference>
<accession>W9C620</accession>
<dbReference type="InterPro" id="IPR020843">
    <property type="entry name" value="ER"/>
</dbReference>
<dbReference type="FunFam" id="3.40.47.10:FF:000019">
    <property type="entry name" value="Polyketide synthase type I"/>
    <property type="match status" value="1"/>
</dbReference>
<evidence type="ECO:0000256" key="7">
    <source>
        <dbReference type="ARBA" id="ARBA00023315"/>
    </source>
</evidence>
<dbReference type="Gene3D" id="3.40.50.150">
    <property type="entry name" value="Vaccinia Virus protein VP39"/>
    <property type="match status" value="1"/>
</dbReference>
<dbReference type="InterPro" id="IPR014043">
    <property type="entry name" value="Acyl_transferase_dom"/>
</dbReference>
<dbReference type="Pfam" id="PF02801">
    <property type="entry name" value="Ketoacyl-synt_C"/>
    <property type="match status" value="1"/>
</dbReference>
<feature type="domain" description="Carrier" evidence="9">
    <location>
        <begin position="2544"/>
        <end position="2621"/>
    </location>
</feature>
<feature type="region of interest" description="C-terminal hotdog fold" evidence="8">
    <location>
        <begin position="1189"/>
        <end position="1345"/>
    </location>
</feature>
<keyword evidence="13" id="KW-1185">Reference proteome</keyword>
<dbReference type="PANTHER" id="PTHR43775:SF29">
    <property type="entry name" value="ASPERFURANONE POLYKETIDE SYNTHASE AFOG-RELATED"/>
    <property type="match status" value="1"/>
</dbReference>
<evidence type="ECO:0000313" key="13">
    <source>
        <dbReference type="Proteomes" id="UP000019487"/>
    </source>
</evidence>
<dbReference type="InterPro" id="IPR032821">
    <property type="entry name" value="PKS_assoc"/>
</dbReference>
<dbReference type="EMBL" id="AYSA01000518">
    <property type="protein sequence ID" value="ESZ91291.1"/>
    <property type="molecule type" value="Genomic_DNA"/>
</dbReference>
<evidence type="ECO:0000259" key="10">
    <source>
        <dbReference type="PROSITE" id="PS52004"/>
    </source>
</evidence>
<dbReference type="Pfam" id="PF08242">
    <property type="entry name" value="Methyltransf_12"/>
    <property type="match status" value="1"/>
</dbReference>
<dbReference type="SUPFAM" id="SSF55048">
    <property type="entry name" value="Probable ACP-binding domain of malonyl-CoA ACP transacylase"/>
    <property type="match status" value="1"/>
</dbReference>
<dbReference type="InterPro" id="IPR001227">
    <property type="entry name" value="Ac_transferase_dom_sf"/>
</dbReference>
<dbReference type="InterPro" id="IPR049551">
    <property type="entry name" value="PKS_DH_C"/>
</dbReference>
<dbReference type="Pfam" id="PF13602">
    <property type="entry name" value="ADH_zinc_N_2"/>
    <property type="match status" value="1"/>
</dbReference>
<dbReference type="Gene3D" id="3.40.50.720">
    <property type="entry name" value="NAD(P)-binding Rossmann-like Domain"/>
    <property type="match status" value="1"/>
</dbReference>
<dbReference type="SUPFAM" id="SSF51735">
    <property type="entry name" value="NAD(P)-binding Rossmann-fold domains"/>
    <property type="match status" value="2"/>
</dbReference>
<dbReference type="InterPro" id="IPR016039">
    <property type="entry name" value="Thiolase-like"/>
</dbReference>
<name>W9C620_SCLBF</name>
<feature type="region of interest" description="N-terminal hotdog fold" evidence="8">
    <location>
        <begin position="1029"/>
        <end position="1162"/>
    </location>
</feature>
<dbReference type="Pfam" id="PF00698">
    <property type="entry name" value="Acyl_transf_1"/>
    <property type="match status" value="1"/>
</dbReference>
<comment type="caution">
    <text evidence="12">The sequence shown here is derived from an EMBL/GenBank/DDBJ whole genome shotgun (WGS) entry which is preliminary data.</text>
</comment>
<evidence type="ECO:0000313" key="12">
    <source>
        <dbReference type="EMBL" id="ESZ91291.1"/>
    </source>
</evidence>
<dbReference type="Pfam" id="PF08659">
    <property type="entry name" value="KR"/>
    <property type="match status" value="1"/>
</dbReference>
<dbReference type="Gene3D" id="3.40.366.10">
    <property type="entry name" value="Malonyl-Coenzyme A Acyl Carrier Protein, domain 2"/>
    <property type="match status" value="1"/>
</dbReference>
<keyword evidence="2" id="KW-0597">Phosphoprotein</keyword>
<dbReference type="SMART" id="SM00829">
    <property type="entry name" value="PKS_ER"/>
    <property type="match status" value="1"/>
</dbReference>